<comment type="similarity">
    <text evidence="1 4 5">Belongs to the bacterial ribosomal protein bS18 family.</text>
</comment>
<dbReference type="EMBL" id="MFHI01000039">
    <property type="protein sequence ID" value="OGF77582.1"/>
    <property type="molecule type" value="Genomic_DNA"/>
</dbReference>
<dbReference type="InterPro" id="IPR036870">
    <property type="entry name" value="Ribosomal_bS18_sf"/>
</dbReference>
<dbReference type="GO" id="GO:0006412">
    <property type="term" value="P:translation"/>
    <property type="evidence" value="ECO:0007669"/>
    <property type="project" value="UniProtKB-UniRule"/>
</dbReference>
<dbReference type="PRINTS" id="PR00974">
    <property type="entry name" value="RIBOSOMALS18"/>
</dbReference>
<keyword evidence="4" id="KW-0699">rRNA-binding</keyword>
<reference evidence="6 7" key="1">
    <citation type="journal article" date="2016" name="Nat. Commun.">
        <title>Thousands of microbial genomes shed light on interconnected biogeochemical processes in an aquifer system.</title>
        <authorList>
            <person name="Anantharaman K."/>
            <person name="Brown C.T."/>
            <person name="Hug L.A."/>
            <person name="Sharon I."/>
            <person name="Castelle C.J."/>
            <person name="Probst A.J."/>
            <person name="Thomas B.C."/>
            <person name="Singh A."/>
            <person name="Wilkins M.J."/>
            <person name="Karaoz U."/>
            <person name="Brodie E.L."/>
            <person name="Williams K.H."/>
            <person name="Hubbard S.S."/>
            <person name="Banfield J.F."/>
        </authorList>
    </citation>
    <scope>NUCLEOTIDE SEQUENCE [LARGE SCALE GENOMIC DNA]</scope>
</reference>
<comment type="function">
    <text evidence="4">Binds as a heterodimer with protein bS6 to the central domain of the 16S rRNA, where it helps stabilize the platform of the 30S subunit.</text>
</comment>
<dbReference type="GO" id="GO:0003735">
    <property type="term" value="F:structural constituent of ribosome"/>
    <property type="evidence" value="ECO:0007669"/>
    <property type="project" value="InterPro"/>
</dbReference>
<accession>A0A1F5WPH5</accession>
<keyword evidence="4" id="KW-0694">RNA-binding</keyword>
<evidence type="ECO:0000313" key="7">
    <source>
        <dbReference type="Proteomes" id="UP000178425"/>
    </source>
</evidence>
<evidence type="ECO:0000256" key="1">
    <source>
        <dbReference type="ARBA" id="ARBA00005589"/>
    </source>
</evidence>
<dbReference type="Proteomes" id="UP000178425">
    <property type="component" value="Unassembled WGS sequence"/>
</dbReference>
<dbReference type="AlphaFoldDB" id="A0A1F5WPH5"/>
<evidence type="ECO:0000256" key="4">
    <source>
        <dbReference type="HAMAP-Rule" id="MF_00270"/>
    </source>
</evidence>
<proteinExistence type="inferred from homology"/>
<comment type="caution">
    <text evidence="6">The sequence shown here is derived from an EMBL/GenBank/DDBJ whole genome shotgun (WGS) entry which is preliminary data.</text>
</comment>
<keyword evidence="3 4" id="KW-0687">Ribonucleoprotein</keyword>
<evidence type="ECO:0000256" key="2">
    <source>
        <dbReference type="ARBA" id="ARBA00022980"/>
    </source>
</evidence>
<dbReference type="SUPFAM" id="SSF46911">
    <property type="entry name" value="Ribosomal protein S18"/>
    <property type="match status" value="1"/>
</dbReference>
<evidence type="ECO:0000313" key="6">
    <source>
        <dbReference type="EMBL" id="OGF77582.1"/>
    </source>
</evidence>
<dbReference type="HAMAP" id="MF_00270">
    <property type="entry name" value="Ribosomal_bS18"/>
    <property type="match status" value="1"/>
</dbReference>
<evidence type="ECO:0000256" key="5">
    <source>
        <dbReference type="RuleBase" id="RU003910"/>
    </source>
</evidence>
<comment type="subunit">
    <text evidence="4">Part of the 30S ribosomal subunit. Forms a tight heterodimer with protein bS6.</text>
</comment>
<protein>
    <recommendedName>
        <fullName evidence="4">Small ribosomal subunit protein bS18</fullName>
    </recommendedName>
</protein>
<keyword evidence="2 4" id="KW-0689">Ribosomal protein</keyword>
<dbReference type="Pfam" id="PF01084">
    <property type="entry name" value="Ribosomal_S18"/>
    <property type="match status" value="1"/>
</dbReference>
<name>A0A1F5WPH5_9BACT</name>
<dbReference type="GO" id="GO:0022627">
    <property type="term" value="C:cytosolic small ribosomal subunit"/>
    <property type="evidence" value="ECO:0007669"/>
    <property type="project" value="TreeGrafter"/>
</dbReference>
<organism evidence="6 7">
    <name type="scientific">Candidatus Giovannonibacteria bacterium RIFCSPHIGHO2_02_43_13</name>
    <dbReference type="NCBI Taxonomy" id="1798330"/>
    <lineage>
        <taxon>Bacteria</taxon>
        <taxon>Candidatus Giovannoniibacteriota</taxon>
    </lineage>
</organism>
<dbReference type="InterPro" id="IPR001648">
    <property type="entry name" value="Ribosomal_bS18"/>
</dbReference>
<dbReference type="GO" id="GO:0070181">
    <property type="term" value="F:small ribosomal subunit rRNA binding"/>
    <property type="evidence" value="ECO:0007669"/>
    <property type="project" value="TreeGrafter"/>
</dbReference>
<evidence type="ECO:0000256" key="3">
    <source>
        <dbReference type="ARBA" id="ARBA00023274"/>
    </source>
</evidence>
<dbReference type="NCBIfam" id="TIGR00165">
    <property type="entry name" value="S18"/>
    <property type="match status" value="1"/>
</dbReference>
<dbReference type="Gene3D" id="4.10.640.10">
    <property type="entry name" value="Ribosomal protein S18"/>
    <property type="match status" value="1"/>
</dbReference>
<gene>
    <name evidence="4" type="primary">rpsR</name>
    <name evidence="6" type="ORF">A2W54_02535</name>
</gene>
<dbReference type="PANTHER" id="PTHR13479:SF40">
    <property type="entry name" value="SMALL RIBOSOMAL SUBUNIT PROTEIN BS18M"/>
    <property type="match status" value="1"/>
</dbReference>
<dbReference type="PANTHER" id="PTHR13479">
    <property type="entry name" value="30S RIBOSOMAL PROTEIN S18"/>
    <property type="match status" value="1"/>
</dbReference>
<sequence>MIKSKQCYFCAANLKVVDFRDSVLLKKFMTPQGKISVKRKTGACSLHQRKLSEAIRRARFLGLVPFTTR</sequence>